<reference evidence="3 4" key="1">
    <citation type="submission" date="2014-02" db="EMBL/GenBank/DDBJ databases">
        <title>Draft genome sequence of Lysinibacillus boronitolerans NBRC 103108.</title>
        <authorList>
            <person name="Zhang F."/>
            <person name="Wang G."/>
            <person name="Zhang L."/>
        </authorList>
    </citation>
    <scope>NUCLEOTIDE SEQUENCE [LARGE SCALE GENOMIC DNA]</scope>
    <source>
        <strain evidence="3 4">NBRC 103108</strain>
    </source>
</reference>
<proteinExistence type="inferred from homology"/>
<dbReference type="Gene3D" id="3.40.50.1390">
    <property type="entry name" value="Resolvase, N-terminal catalytic domain"/>
    <property type="match status" value="1"/>
</dbReference>
<evidence type="ECO:0000313" key="3">
    <source>
        <dbReference type="EMBL" id="KGR89424.1"/>
    </source>
</evidence>
<gene>
    <name evidence="3" type="ORF">CD31_00620</name>
</gene>
<comment type="caution">
    <text evidence="3">The sequence shown here is derived from an EMBL/GenBank/DDBJ whole genome shotgun (WGS) entry which is preliminary data.</text>
</comment>
<sequence length="184" mass="21343">MIYGYKRPLYNDQKCENQLITDASSFDKIFEESHGMSKKRLQLEALLMCLQQGDKIYVQSFFAIADSIRHLLEIIKICEKDGVIIYFMKEKVNSRDLLACSFQEILHHIIEFQTDVARHSTLIGMTRAKENGKPIGRPKKTDENIENAISMYHSGSFTLEDIKTKTGISKSTLYRYLEGMNYKR</sequence>
<dbReference type="SUPFAM" id="SSF53041">
    <property type="entry name" value="Resolvase-like"/>
    <property type="match status" value="1"/>
</dbReference>
<keyword evidence="4" id="KW-1185">Reference proteome</keyword>
<dbReference type="EMBL" id="JPVR01000044">
    <property type="protein sequence ID" value="KGR89424.1"/>
    <property type="molecule type" value="Genomic_DNA"/>
</dbReference>
<dbReference type="SUPFAM" id="SSF46689">
    <property type="entry name" value="Homeodomain-like"/>
    <property type="match status" value="1"/>
</dbReference>
<dbReference type="InterPro" id="IPR006119">
    <property type="entry name" value="Resolv_N"/>
</dbReference>
<evidence type="ECO:0000259" key="2">
    <source>
        <dbReference type="SMART" id="SM00857"/>
    </source>
</evidence>
<dbReference type="SMART" id="SM00857">
    <property type="entry name" value="Resolvase"/>
    <property type="match status" value="1"/>
</dbReference>
<dbReference type="Pfam" id="PF00239">
    <property type="entry name" value="Resolvase"/>
    <property type="match status" value="1"/>
</dbReference>
<feature type="domain" description="Resolvase/invertase-type recombinase catalytic" evidence="2">
    <location>
        <begin position="2"/>
        <end position="134"/>
    </location>
</feature>
<name>A0ABR4Y513_9BACI</name>
<evidence type="ECO:0000256" key="1">
    <source>
        <dbReference type="ARBA" id="ARBA00009913"/>
    </source>
</evidence>
<dbReference type="Proteomes" id="UP000030487">
    <property type="component" value="Unassembled WGS sequence"/>
</dbReference>
<dbReference type="InterPro" id="IPR036162">
    <property type="entry name" value="Resolvase-like_N_sf"/>
</dbReference>
<dbReference type="RefSeq" id="WP_036074938.1">
    <property type="nucleotide sequence ID" value="NZ_AVCW01000038.1"/>
</dbReference>
<protein>
    <recommendedName>
        <fullName evidence="2">Resolvase/invertase-type recombinase catalytic domain-containing protein</fullName>
    </recommendedName>
</protein>
<accession>A0ABR4Y513</accession>
<comment type="similarity">
    <text evidence="1">Belongs to the site-specific recombinase resolvase family.</text>
</comment>
<evidence type="ECO:0000313" key="4">
    <source>
        <dbReference type="Proteomes" id="UP000030487"/>
    </source>
</evidence>
<organism evidence="3 4">
    <name type="scientific">Lysinibacillus boronitolerans JCM 21713 = 10a = NBRC 103108</name>
    <dbReference type="NCBI Taxonomy" id="1294264"/>
    <lineage>
        <taxon>Bacteria</taxon>
        <taxon>Bacillati</taxon>
        <taxon>Bacillota</taxon>
        <taxon>Bacilli</taxon>
        <taxon>Bacillales</taxon>
        <taxon>Bacillaceae</taxon>
        <taxon>Lysinibacillus</taxon>
    </lineage>
</organism>
<dbReference type="InterPro" id="IPR009057">
    <property type="entry name" value="Homeodomain-like_sf"/>
</dbReference>
<dbReference type="Gene3D" id="1.10.10.60">
    <property type="entry name" value="Homeodomain-like"/>
    <property type="match status" value="1"/>
</dbReference>
<dbReference type="Pfam" id="PF02796">
    <property type="entry name" value="HTH_7"/>
    <property type="match status" value="1"/>
</dbReference>
<dbReference type="InterPro" id="IPR006120">
    <property type="entry name" value="Resolvase_HTH_dom"/>
</dbReference>